<organism evidence="2 3">
    <name type="scientific">Acidiferrimicrobium australe</name>
    <dbReference type="NCBI Taxonomy" id="2664430"/>
    <lineage>
        <taxon>Bacteria</taxon>
        <taxon>Bacillati</taxon>
        <taxon>Actinomycetota</taxon>
        <taxon>Acidimicrobiia</taxon>
        <taxon>Acidimicrobiales</taxon>
        <taxon>Acidimicrobiaceae</taxon>
        <taxon>Acidiferrimicrobium</taxon>
    </lineage>
</organism>
<feature type="region of interest" description="Disordered" evidence="1">
    <location>
        <begin position="382"/>
        <end position="430"/>
    </location>
</feature>
<gene>
    <name evidence="2" type="ORF">GHK86_09830</name>
</gene>
<name>A0ABW9QTQ1_9ACTN</name>
<sequence length="430" mass="44587">MTAFREGVPIGRAVLASPGGDGARAVVRPLGVTRYPGLEVVLLEHLAAAARRQGVAALLFATAGDDAPAAELLRVVGLRSAVHGAGDAAMVRLATDPTDAYLRALEEREVHAMSRWLLSLRRPEGIGPSAVVVPEARARAVLDTLRAAGVVDPVVVTAESAGDSRSALAALAGDERVEAIGLASAGPAPQARLAALSRHVGRTKTVVVVDGSGASEGVWAQPGVSRVRSNLELGRIFSRPSRLRRRHPAADAGWSGHLTEVDDLDLRAARGILRRAVAPDGTVRALSQEDVEGLLGAYGVDAGRPVSAAVAVESRPGIGLAATVTVGRAASATSRLLPLTEHDLRVLTTGVGPREARQHLEDVLRRTARMVDDQSEVAQVRLGPGRPPGIVIGPTRDGGDDPWVRRLPDAVGTVPGHGLTPPGDGAGRSR</sequence>
<protein>
    <recommendedName>
        <fullName evidence="4">GNAT family N-acetyltransferase</fullName>
    </recommendedName>
</protein>
<evidence type="ECO:0008006" key="4">
    <source>
        <dbReference type="Google" id="ProtNLM"/>
    </source>
</evidence>
<evidence type="ECO:0000313" key="2">
    <source>
        <dbReference type="EMBL" id="MST33016.1"/>
    </source>
</evidence>
<feature type="compositionally biased region" description="Low complexity" evidence="1">
    <location>
        <begin position="382"/>
        <end position="394"/>
    </location>
</feature>
<dbReference type="EMBL" id="WJHE01000456">
    <property type="protein sequence ID" value="MST33016.1"/>
    <property type="molecule type" value="Genomic_DNA"/>
</dbReference>
<dbReference type="Proteomes" id="UP000437736">
    <property type="component" value="Unassembled WGS sequence"/>
</dbReference>
<feature type="compositionally biased region" description="Basic and acidic residues" evidence="1">
    <location>
        <begin position="397"/>
        <end position="408"/>
    </location>
</feature>
<reference evidence="2 3" key="1">
    <citation type="submission" date="2019-11" db="EMBL/GenBank/DDBJ databases">
        <title>Acidiferrimicrobium australis gen. nov., sp. nov., an acidophilic and obligately heterotrophic, member of the Actinobacteria that catalyses dissimilatory oxido- reduction of iron isolated from metal-rich acidic water in Chile.</title>
        <authorList>
            <person name="Gonzalez D."/>
            <person name="Huber K."/>
            <person name="Hedrich S."/>
            <person name="Rojas-Villalobos C."/>
            <person name="Quatrini R."/>
            <person name="Dinamarca M.A."/>
            <person name="Schwarz A."/>
            <person name="Canales C."/>
            <person name="Nancucheo I."/>
        </authorList>
    </citation>
    <scope>NUCLEOTIDE SEQUENCE [LARGE SCALE GENOMIC DNA]</scope>
    <source>
        <strain evidence="2 3">USS-CCA1</strain>
    </source>
</reference>
<evidence type="ECO:0000313" key="3">
    <source>
        <dbReference type="Proteomes" id="UP000437736"/>
    </source>
</evidence>
<accession>A0ABW9QTQ1</accession>
<keyword evidence="3" id="KW-1185">Reference proteome</keyword>
<comment type="caution">
    <text evidence="2">The sequence shown here is derived from an EMBL/GenBank/DDBJ whole genome shotgun (WGS) entry which is preliminary data.</text>
</comment>
<evidence type="ECO:0000256" key="1">
    <source>
        <dbReference type="SAM" id="MobiDB-lite"/>
    </source>
</evidence>
<proteinExistence type="predicted"/>